<reference evidence="3 4" key="1">
    <citation type="submission" date="2019-06" db="EMBL/GenBank/DDBJ databases">
        <title>Sequencing the genomes of 1000 actinobacteria strains.</title>
        <authorList>
            <person name="Klenk H.-P."/>
        </authorList>
    </citation>
    <scope>NUCLEOTIDE SEQUENCE [LARGE SCALE GENOMIC DNA]</scope>
    <source>
        <strain evidence="3 4">DSM 102200</strain>
    </source>
</reference>
<sequence length="161" mass="17462">MDDVPLRDLTDALATFATGVVVVTVREGRDDIGTTLTAFSSVSLDPPMVMVAVARESYVTEVLHRCDRWAVTVLSADQRAIAGRFASAGRPSARLLIASVPHHRGPLSDALIVDDGGAALECETRQRVPAGDHVLFVAEVLSVDYIAADRPPLIRFNHRYR</sequence>
<dbReference type="GO" id="GO:0006208">
    <property type="term" value="P:pyrimidine nucleobase catabolic process"/>
    <property type="evidence" value="ECO:0007669"/>
    <property type="project" value="TreeGrafter"/>
</dbReference>
<dbReference type="OrthoDB" id="9792858at2"/>
<protein>
    <submittedName>
        <fullName evidence="3">Flavin reductase (DIM6/NTAB) family NADH-FMN oxidoreductase RutF</fullName>
    </submittedName>
</protein>
<dbReference type="GO" id="GO:0042602">
    <property type="term" value="F:riboflavin reductase (NADPH) activity"/>
    <property type="evidence" value="ECO:0007669"/>
    <property type="project" value="TreeGrafter"/>
</dbReference>
<evidence type="ECO:0000313" key="4">
    <source>
        <dbReference type="Proteomes" id="UP000316096"/>
    </source>
</evidence>
<gene>
    <name evidence="3" type="ORF">FB559_0910</name>
</gene>
<dbReference type="InterPro" id="IPR012349">
    <property type="entry name" value="Split_barrel_FMN-bd"/>
</dbReference>
<evidence type="ECO:0000259" key="2">
    <source>
        <dbReference type="SMART" id="SM00903"/>
    </source>
</evidence>
<name>A0A543CEP2_9ACTN</name>
<dbReference type="EMBL" id="VFOZ01000001">
    <property type="protein sequence ID" value="TQL95407.1"/>
    <property type="molecule type" value="Genomic_DNA"/>
</dbReference>
<evidence type="ECO:0000313" key="3">
    <source>
        <dbReference type="EMBL" id="TQL95407.1"/>
    </source>
</evidence>
<dbReference type="RefSeq" id="WP_141953559.1">
    <property type="nucleotide sequence ID" value="NZ_VFOZ01000001.1"/>
</dbReference>
<accession>A0A543CEP2</accession>
<dbReference type="Pfam" id="PF01613">
    <property type="entry name" value="Flavin_Reduct"/>
    <property type="match status" value="1"/>
</dbReference>
<dbReference type="SUPFAM" id="SSF50475">
    <property type="entry name" value="FMN-binding split barrel"/>
    <property type="match status" value="1"/>
</dbReference>
<proteinExistence type="predicted"/>
<organism evidence="3 4">
    <name type="scientific">Actinoallomurus bryophytorum</name>
    <dbReference type="NCBI Taxonomy" id="1490222"/>
    <lineage>
        <taxon>Bacteria</taxon>
        <taxon>Bacillati</taxon>
        <taxon>Actinomycetota</taxon>
        <taxon>Actinomycetes</taxon>
        <taxon>Streptosporangiales</taxon>
        <taxon>Thermomonosporaceae</taxon>
        <taxon>Actinoallomurus</taxon>
    </lineage>
</organism>
<comment type="caution">
    <text evidence="3">The sequence shown here is derived from an EMBL/GenBank/DDBJ whole genome shotgun (WGS) entry which is preliminary data.</text>
</comment>
<dbReference type="PANTHER" id="PTHR30466:SF1">
    <property type="entry name" value="FMN REDUCTASE (NADH) RUTF"/>
    <property type="match status" value="1"/>
</dbReference>
<dbReference type="InterPro" id="IPR002563">
    <property type="entry name" value="Flavin_Rdtase-like_dom"/>
</dbReference>
<dbReference type="PANTHER" id="PTHR30466">
    <property type="entry name" value="FLAVIN REDUCTASE"/>
    <property type="match status" value="1"/>
</dbReference>
<dbReference type="GO" id="GO:0010181">
    <property type="term" value="F:FMN binding"/>
    <property type="evidence" value="ECO:0007669"/>
    <property type="project" value="InterPro"/>
</dbReference>
<dbReference type="AlphaFoldDB" id="A0A543CEP2"/>
<keyword evidence="4" id="KW-1185">Reference proteome</keyword>
<dbReference type="InterPro" id="IPR050268">
    <property type="entry name" value="NADH-dep_flavin_reductase"/>
</dbReference>
<evidence type="ECO:0000256" key="1">
    <source>
        <dbReference type="ARBA" id="ARBA00023002"/>
    </source>
</evidence>
<dbReference type="SMART" id="SM00903">
    <property type="entry name" value="Flavin_Reduct"/>
    <property type="match status" value="1"/>
</dbReference>
<feature type="domain" description="Flavin reductase like" evidence="2">
    <location>
        <begin position="13"/>
        <end position="161"/>
    </location>
</feature>
<dbReference type="Proteomes" id="UP000316096">
    <property type="component" value="Unassembled WGS sequence"/>
</dbReference>
<keyword evidence="1" id="KW-0560">Oxidoreductase</keyword>
<dbReference type="Gene3D" id="2.30.110.10">
    <property type="entry name" value="Electron Transport, Fmn-binding Protein, Chain A"/>
    <property type="match status" value="1"/>
</dbReference>